<feature type="region of interest" description="Disordered" evidence="1">
    <location>
        <begin position="36"/>
        <end position="227"/>
    </location>
</feature>
<reference evidence="2 3" key="1">
    <citation type="journal article" date="2020" name="Phytopathology">
        <title>Genome Sequence Resources of Colletotrichum truncatum, C. plurivorum, C. musicola, and C. sojae: Four Species Pathogenic to Soybean (Glycine max).</title>
        <authorList>
            <person name="Rogerio F."/>
            <person name="Boufleur T.R."/>
            <person name="Ciampi-Guillardi M."/>
            <person name="Sukno S.A."/>
            <person name="Thon M.R."/>
            <person name="Massola Junior N.S."/>
            <person name="Baroncelli R."/>
        </authorList>
    </citation>
    <scope>NUCLEOTIDE SEQUENCE [LARGE SCALE GENOMIC DNA]</scope>
    <source>
        <strain evidence="2 3">LFN0009</strain>
    </source>
</reference>
<proteinExistence type="predicted"/>
<feature type="compositionally biased region" description="Basic and acidic residues" evidence="1">
    <location>
        <begin position="740"/>
        <end position="749"/>
    </location>
</feature>
<keyword evidence="3" id="KW-1185">Reference proteome</keyword>
<dbReference type="Proteomes" id="UP000652219">
    <property type="component" value="Unassembled WGS sequence"/>
</dbReference>
<feature type="compositionally biased region" description="Polar residues" evidence="1">
    <location>
        <begin position="334"/>
        <end position="343"/>
    </location>
</feature>
<accession>A0A8H6MMY7</accession>
<feature type="compositionally biased region" description="Polar residues" evidence="1">
    <location>
        <begin position="683"/>
        <end position="692"/>
    </location>
</feature>
<evidence type="ECO:0000313" key="3">
    <source>
        <dbReference type="Proteomes" id="UP000652219"/>
    </source>
</evidence>
<feature type="compositionally biased region" description="Pro residues" evidence="1">
    <location>
        <begin position="170"/>
        <end position="179"/>
    </location>
</feature>
<dbReference type="EMBL" id="WIGN01000293">
    <property type="protein sequence ID" value="KAF6801150.1"/>
    <property type="molecule type" value="Genomic_DNA"/>
</dbReference>
<feature type="compositionally biased region" description="Low complexity" evidence="1">
    <location>
        <begin position="670"/>
        <end position="682"/>
    </location>
</feature>
<feature type="compositionally biased region" description="Polar residues" evidence="1">
    <location>
        <begin position="294"/>
        <end position="309"/>
    </location>
</feature>
<comment type="caution">
    <text evidence="2">The sequence shown here is derived from an EMBL/GenBank/DDBJ whole genome shotgun (WGS) entry which is preliminary data.</text>
</comment>
<evidence type="ECO:0000256" key="1">
    <source>
        <dbReference type="SAM" id="MobiDB-lite"/>
    </source>
</evidence>
<feature type="compositionally biased region" description="Basic residues" evidence="1">
    <location>
        <begin position="926"/>
        <end position="935"/>
    </location>
</feature>
<gene>
    <name evidence="2" type="ORF">CSOJ01_11969</name>
</gene>
<feature type="compositionally biased region" description="Low complexity" evidence="1">
    <location>
        <begin position="125"/>
        <end position="138"/>
    </location>
</feature>
<sequence>MAGLKSSPDSSNTSPSIHALFSRSLVPRFLTRVPKDQQKLLDNSDSWVSDPKAGRNGGGNVPAKVLEQVKYFHTAHTLPPPAQKPQEPISSAPSPTAPRQIQSLNDEAEEGDNISESSSETPGTPISWSSSPRRPSPSAVQDRSSSPSIKSQVDLESQVPVSSAPSGLPSSPPMAPLPGSPVRKRPNPPARFPQPDFKRRRIGPFPSSSAGLEDDLETAIPGAVDQATPPINRVAARQATVSQAVTSPPCGLGSMVPSTYDDARGAVMAPAQNKRRRYKAIKFSPEPAEDRPSSTDSPRLTTIPFSQPSGARPPQSSDSSRPPLLTASGEVLLPTSQVVQETPSAPRCFGRSRRADESPKIENGPKPASVTGLQGEDAAKSKVVIDLVDELPASDKGGLSKDESQRRQLIRQLDVKWKAERSEWLPPDLRHLRSTLSCRSLETLYTLTKTAAVAGIKLERLWAEPDGCLYIAKANCSSGKLSFPEDLIHQTQNFFQAEISRLAKEQSTATDVAAANVSPLVPLTAGPAENQTSITAGATQEDRPNSVTGPPSDRATKTLGERPLEAFRAAYPSYRGSVGDFVKACLVVKRLHRKQALPKWLYDDFIRAFAEGYIPYVEKKDTTDGTPLSAIQWYVENVEQPTFHKGVVTVGNLDLVFDKYAHEFKSARQSLGGDPSSLPSSGIEQTPGNPQKGSPLKTAPEVETARESTQVELLPEVLQISKAAVAHVPSEEAAPPSRTVAKDTPDKPKKAPTAQEKGKQRMSVGGPSCRPVAPASKPAVNTPQAAAPDDEDMIFVSSTTRPLSAPSKAGSVRTVKREGHSSAHAAGQNMPWKSLNDRDDAFLQKGHVVSVVETPPARSAASPGSSRNNGISRPAATPGRSGLDFGPPSFQSSSPAVNHLSASTTDSRSKKPKAGSSKADWEKRWERKMKKKLEKKRLYGLGSTPQKAEDGGH</sequence>
<name>A0A8H6MMY7_9PEZI</name>
<organism evidence="2 3">
    <name type="scientific">Colletotrichum sojae</name>
    <dbReference type="NCBI Taxonomy" id="2175907"/>
    <lineage>
        <taxon>Eukaryota</taxon>
        <taxon>Fungi</taxon>
        <taxon>Dikarya</taxon>
        <taxon>Ascomycota</taxon>
        <taxon>Pezizomycotina</taxon>
        <taxon>Sordariomycetes</taxon>
        <taxon>Hypocreomycetidae</taxon>
        <taxon>Glomerellales</taxon>
        <taxon>Glomerellaceae</taxon>
        <taxon>Colletotrichum</taxon>
        <taxon>Colletotrichum orchidearum species complex</taxon>
    </lineage>
</organism>
<evidence type="ECO:0000313" key="2">
    <source>
        <dbReference type="EMBL" id="KAF6801150.1"/>
    </source>
</evidence>
<dbReference type="AlphaFoldDB" id="A0A8H6MMY7"/>
<feature type="region of interest" description="Disordered" evidence="1">
    <location>
        <begin position="668"/>
        <end position="709"/>
    </location>
</feature>
<feature type="compositionally biased region" description="Polar residues" evidence="1">
    <location>
        <begin position="139"/>
        <end position="155"/>
    </location>
</feature>
<feature type="compositionally biased region" description="Low complexity" evidence="1">
    <location>
        <begin position="312"/>
        <end position="323"/>
    </location>
</feature>
<feature type="compositionally biased region" description="Low complexity" evidence="1">
    <location>
        <begin position="159"/>
        <end position="169"/>
    </location>
</feature>
<feature type="compositionally biased region" description="Polar residues" evidence="1">
    <location>
        <begin position="889"/>
        <end position="906"/>
    </location>
</feature>
<feature type="compositionally biased region" description="Polar residues" evidence="1">
    <location>
        <begin position="114"/>
        <end position="124"/>
    </location>
</feature>
<protein>
    <submittedName>
        <fullName evidence="2">Uncharacterized protein</fullName>
    </submittedName>
</protein>
<feature type="region of interest" description="Disordered" evidence="1">
    <location>
        <begin position="534"/>
        <end position="559"/>
    </location>
</feature>
<feature type="region of interest" description="Disordered" evidence="1">
    <location>
        <begin position="728"/>
        <end position="953"/>
    </location>
</feature>
<feature type="compositionally biased region" description="Polar residues" evidence="1">
    <location>
        <begin position="88"/>
        <end position="105"/>
    </location>
</feature>
<feature type="region of interest" description="Disordered" evidence="1">
    <location>
        <begin position="268"/>
        <end position="375"/>
    </location>
</feature>
<feature type="compositionally biased region" description="Low complexity" evidence="1">
    <location>
        <begin position="855"/>
        <end position="870"/>
    </location>
</feature>